<dbReference type="Gene3D" id="3.20.20.140">
    <property type="entry name" value="Metal-dependent hydrolases"/>
    <property type="match status" value="2"/>
</dbReference>
<dbReference type="GO" id="GO:0046872">
    <property type="term" value="F:metal ion binding"/>
    <property type="evidence" value="ECO:0007669"/>
    <property type="project" value="UniProtKB-KW"/>
</dbReference>
<gene>
    <name evidence="11" type="ORF">P43SY_005397</name>
</gene>
<protein>
    <recommendedName>
        <fullName evidence="10">Adenosine deaminase domain-containing protein</fullName>
    </recommendedName>
</protein>
<evidence type="ECO:0000256" key="9">
    <source>
        <dbReference type="ARBA" id="ARBA00048787"/>
    </source>
</evidence>
<accession>A0AAD5LYS5</accession>
<dbReference type="GO" id="GO:0006154">
    <property type="term" value="P:adenosine catabolic process"/>
    <property type="evidence" value="ECO:0007669"/>
    <property type="project" value="TreeGrafter"/>
</dbReference>
<proteinExistence type="inferred from homology"/>
<evidence type="ECO:0000256" key="5">
    <source>
        <dbReference type="ARBA" id="ARBA00022726"/>
    </source>
</evidence>
<dbReference type="GO" id="GO:0004000">
    <property type="term" value="F:adenosine deaminase activity"/>
    <property type="evidence" value="ECO:0007669"/>
    <property type="project" value="TreeGrafter"/>
</dbReference>
<evidence type="ECO:0000256" key="7">
    <source>
        <dbReference type="ARBA" id="ARBA00022833"/>
    </source>
</evidence>
<evidence type="ECO:0000313" key="12">
    <source>
        <dbReference type="Proteomes" id="UP001209570"/>
    </source>
</evidence>
<keyword evidence="6" id="KW-0378">Hydrolase</keyword>
<reference evidence="11" key="1">
    <citation type="submission" date="2021-12" db="EMBL/GenBank/DDBJ databases">
        <title>Prjna785345.</title>
        <authorList>
            <person name="Rujirawat T."/>
            <person name="Krajaejun T."/>
        </authorList>
    </citation>
    <scope>NUCLEOTIDE SEQUENCE</scope>
    <source>
        <strain evidence="11">Pi057C3</strain>
    </source>
</reference>
<feature type="domain" description="Adenosine deaminase" evidence="10">
    <location>
        <begin position="14"/>
        <end position="162"/>
    </location>
</feature>
<keyword evidence="12" id="KW-1185">Reference proteome</keyword>
<organism evidence="11 12">
    <name type="scientific">Pythium insidiosum</name>
    <name type="common">Pythiosis disease agent</name>
    <dbReference type="NCBI Taxonomy" id="114742"/>
    <lineage>
        <taxon>Eukaryota</taxon>
        <taxon>Sar</taxon>
        <taxon>Stramenopiles</taxon>
        <taxon>Oomycota</taxon>
        <taxon>Peronosporomycetes</taxon>
        <taxon>Pythiales</taxon>
        <taxon>Pythiaceae</taxon>
        <taxon>Pythium</taxon>
    </lineage>
</organism>
<comment type="pathway">
    <text evidence="2">Purine metabolism; purine nucleoside salvage.</text>
</comment>
<comment type="cofactor">
    <cofactor evidence="1">
        <name>Zn(2+)</name>
        <dbReference type="ChEBI" id="CHEBI:29105"/>
    </cofactor>
</comment>
<dbReference type="InterPro" id="IPR032466">
    <property type="entry name" value="Metal_Hydrolase"/>
</dbReference>
<evidence type="ECO:0000256" key="6">
    <source>
        <dbReference type="ARBA" id="ARBA00022801"/>
    </source>
</evidence>
<comment type="caution">
    <text evidence="11">The sequence shown here is derived from an EMBL/GenBank/DDBJ whole genome shotgun (WGS) entry which is preliminary data.</text>
</comment>
<dbReference type="SUPFAM" id="SSF51556">
    <property type="entry name" value="Metallo-dependent hydrolases"/>
    <property type="match status" value="1"/>
</dbReference>
<evidence type="ECO:0000256" key="8">
    <source>
        <dbReference type="ARBA" id="ARBA00023080"/>
    </source>
</evidence>
<name>A0AAD5LYS5_PYTIN</name>
<dbReference type="GO" id="GO:0009117">
    <property type="term" value="P:nucleotide metabolic process"/>
    <property type="evidence" value="ECO:0007669"/>
    <property type="project" value="UniProtKB-KW"/>
</dbReference>
<evidence type="ECO:0000256" key="2">
    <source>
        <dbReference type="ARBA" id="ARBA00005058"/>
    </source>
</evidence>
<evidence type="ECO:0000256" key="1">
    <source>
        <dbReference type="ARBA" id="ARBA00001947"/>
    </source>
</evidence>
<dbReference type="EMBL" id="JAKCXM010000302">
    <property type="protein sequence ID" value="KAJ0396285.1"/>
    <property type="molecule type" value="Genomic_DNA"/>
</dbReference>
<dbReference type="InterPro" id="IPR006330">
    <property type="entry name" value="Ado/ade_deaminase"/>
</dbReference>
<evidence type="ECO:0000256" key="4">
    <source>
        <dbReference type="ARBA" id="ARBA00022723"/>
    </source>
</evidence>
<dbReference type="InterPro" id="IPR001365">
    <property type="entry name" value="A_deaminase_dom"/>
</dbReference>
<keyword evidence="8" id="KW-0546">Nucleotide metabolism</keyword>
<dbReference type="Pfam" id="PF00962">
    <property type="entry name" value="A_deaminase"/>
    <property type="match status" value="1"/>
</dbReference>
<evidence type="ECO:0000256" key="3">
    <source>
        <dbReference type="ARBA" id="ARBA00006676"/>
    </source>
</evidence>
<dbReference type="GO" id="GO:0046103">
    <property type="term" value="P:inosine biosynthetic process"/>
    <property type="evidence" value="ECO:0007669"/>
    <property type="project" value="TreeGrafter"/>
</dbReference>
<keyword evidence="7" id="KW-0862">Zinc</keyword>
<keyword evidence="4" id="KW-0479">Metal-binding</keyword>
<evidence type="ECO:0000259" key="10">
    <source>
        <dbReference type="Pfam" id="PF00962"/>
    </source>
</evidence>
<comment type="similarity">
    <text evidence="3">Belongs to the metallo-dependent hydrolases superfamily. Adenosine and AMP deaminases family.</text>
</comment>
<keyword evidence="5" id="KW-0660">Purine salvage</keyword>
<dbReference type="PANTHER" id="PTHR11409">
    <property type="entry name" value="ADENOSINE DEAMINASE"/>
    <property type="match status" value="1"/>
</dbReference>
<sequence length="242" mass="27661">MWDTTLEEWTRALPKIELHAHIHGSIRATTLQELLNEDAKRNGTEPRSLPKHRSLDECFEMFHLIHQVVVSRQALRRIVIEAIEDFAAENVKYIELRSTPRALERDGSSRDDYIAEVVSAVEECHARSDLDIQVRLLLSINRNQPLEVAEETLQLALKWREKSPLISHPHREVVALHGTYPLCICTDDQGVLDTTLSREYARAAQAFSLTKPRLLELARGAIDVIFADELKQSLRSVFNELA</sequence>
<dbReference type="Proteomes" id="UP001209570">
    <property type="component" value="Unassembled WGS sequence"/>
</dbReference>
<dbReference type="PANTHER" id="PTHR11409:SF42">
    <property type="entry name" value="ADENOSINE DEAMINASE-LIKE PROTEIN"/>
    <property type="match status" value="1"/>
</dbReference>
<dbReference type="GO" id="GO:0006166">
    <property type="term" value="P:purine ribonucleoside salvage"/>
    <property type="evidence" value="ECO:0007669"/>
    <property type="project" value="UniProtKB-KW"/>
</dbReference>
<evidence type="ECO:0000313" key="11">
    <source>
        <dbReference type="EMBL" id="KAJ0396285.1"/>
    </source>
</evidence>
<dbReference type="AlphaFoldDB" id="A0AAD5LYS5"/>
<comment type="catalytic activity">
    <reaction evidence="9">
        <text>N(6)-methyl-AMP + H2O + H(+) = IMP + methylamine</text>
        <dbReference type="Rhea" id="RHEA:16001"/>
        <dbReference type="ChEBI" id="CHEBI:15377"/>
        <dbReference type="ChEBI" id="CHEBI:15378"/>
        <dbReference type="ChEBI" id="CHEBI:58053"/>
        <dbReference type="ChEBI" id="CHEBI:59338"/>
        <dbReference type="ChEBI" id="CHEBI:144842"/>
    </reaction>
    <physiologicalReaction direction="left-to-right" evidence="9">
        <dbReference type="Rhea" id="RHEA:16002"/>
    </physiologicalReaction>
</comment>